<gene>
    <name evidence="6" type="primary">dhaK</name>
    <name evidence="6" type="ORF">GRI62_10455</name>
</gene>
<evidence type="ECO:0000256" key="1">
    <source>
        <dbReference type="ARBA" id="ARBA00022679"/>
    </source>
</evidence>
<dbReference type="FunFam" id="3.40.50.10440:FF:000001">
    <property type="entry name" value="Dihydroxyacetone kinase, DhaK subunit"/>
    <property type="match status" value="1"/>
</dbReference>
<comment type="caution">
    <text evidence="6">The sequence shown here is derived from an EMBL/GenBank/DDBJ whole genome shotgun (WGS) entry which is preliminary data.</text>
</comment>
<dbReference type="EC" id="2.7.1.121" evidence="6"/>
<keyword evidence="4" id="KW-0067">ATP-binding</keyword>
<keyword evidence="2" id="KW-0547">Nucleotide-binding</keyword>
<accession>A0A845A0G2</accession>
<evidence type="ECO:0000313" key="7">
    <source>
        <dbReference type="Proteomes" id="UP000460626"/>
    </source>
</evidence>
<dbReference type="Proteomes" id="UP000460626">
    <property type="component" value="Unassembled WGS sequence"/>
</dbReference>
<organism evidence="6 7">
    <name type="scientific">Aurantiacibacter arachoides</name>
    <dbReference type="NCBI Taxonomy" id="1850444"/>
    <lineage>
        <taxon>Bacteria</taxon>
        <taxon>Pseudomonadati</taxon>
        <taxon>Pseudomonadota</taxon>
        <taxon>Alphaproteobacteria</taxon>
        <taxon>Sphingomonadales</taxon>
        <taxon>Erythrobacteraceae</taxon>
        <taxon>Aurantiacibacter</taxon>
    </lineage>
</organism>
<dbReference type="PANTHER" id="PTHR28629">
    <property type="entry name" value="TRIOKINASE/FMN CYCLASE"/>
    <property type="match status" value="1"/>
</dbReference>
<name>A0A845A0G2_9SPHN</name>
<feature type="domain" description="DhaK" evidence="5">
    <location>
        <begin position="7"/>
        <end position="331"/>
    </location>
</feature>
<proteinExistence type="predicted"/>
<dbReference type="PROSITE" id="PS51481">
    <property type="entry name" value="DHAK"/>
    <property type="match status" value="1"/>
</dbReference>
<dbReference type="NCBIfam" id="TIGR02363">
    <property type="entry name" value="dhaK1"/>
    <property type="match status" value="1"/>
</dbReference>
<dbReference type="InterPro" id="IPR004006">
    <property type="entry name" value="DhaK_dom"/>
</dbReference>
<dbReference type="GO" id="GO:0005829">
    <property type="term" value="C:cytosol"/>
    <property type="evidence" value="ECO:0007669"/>
    <property type="project" value="TreeGrafter"/>
</dbReference>
<evidence type="ECO:0000256" key="2">
    <source>
        <dbReference type="ARBA" id="ARBA00022741"/>
    </source>
</evidence>
<dbReference type="GO" id="GO:0019563">
    <property type="term" value="P:glycerol catabolic process"/>
    <property type="evidence" value="ECO:0007669"/>
    <property type="project" value="TreeGrafter"/>
</dbReference>
<dbReference type="InterPro" id="IPR012736">
    <property type="entry name" value="DhaK_1"/>
</dbReference>
<protein>
    <submittedName>
        <fullName evidence="6">Dihydroxyacetone kinase subunit DhaK</fullName>
        <ecNumber evidence="6">2.7.1.121</ecNumber>
    </submittedName>
</protein>
<reference evidence="6 7" key="1">
    <citation type="submission" date="2019-12" db="EMBL/GenBank/DDBJ databases">
        <title>Genomic-based taxomic classification of the family Erythrobacteraceae.</title>
        <authorList>
            <person name="Xu L."/>
        </authorList>
    </citation>
    <scope>NUCLEOTIDE SEQUENCE [LARGE SCALE GENOMIC DNA]</scope>
    <source>
        <strain evidence="6 7">RC4-10-4</strain>
    </source>
</reference>
<sequence length="332" mass="35310">MKKFVNTPEDFVPEFMAGVLAANPDLLEGNLEYQMIKRKDAPRDNKVSVIQGSGSGHEPAHVMAVGPGMLDGACQGPVFAAPPVDACYETIKALATPAGVLVLVNNYQGDRMAWDTAVEMAQGMDDIKVDQFIINDDVAVQDSLYTVGRRGVAGNFFVMKCCGAAAEEGKTLEEVKAVAERVNANVRTMGVALTSCIPPAKGTPIFDIGDDEMEVGVGIHGEPGRERAKIKSADEVTAMLFDAVATDLPFDSGDRVALMVNGLGGTPPAELYVIYNKAAQLCADRGLTVARNYVGEYCTAIEMAGCSITLLKLDAEMEAYLEAPATTACRIF</sequence>
<dbReference type="FunFam" id="3.30.1180.20:FF:000001">
    <property type="entry name" value="Dihydroxyacetone kinase 1"/>
    <property type="match status" value="1"/>
</dbReference>
<dbReference type="Gene3D" id="3.40.50.10440">
    <property type="entry name" value="Dihydroxyacetone kinase, domain 1"/>
    <property type="match status" value="1"/>
</dbReference>
<evidence type="ECO:0000259" key="5">
    <source>
        <dbReference type="PROSITE" id="PS51481"/>
    </source>
</evidence>
<dbReference type="AlphaFoldDB" id="A0A845A0G2"/>
<evidence type="ECO:0000256" key="3">
    <source>
        <dbReference type="ARBA" id="ARBA00022777"/>
    </source>
</evidence>
<keyword evidence="3 6" id="KW-0418">Kinase</keyword>
<keyword evidence="1 6" id="KW-0808">Transferase</keyword>
<dbReference type="InterPro" id="IPR050861">
    <property type="entry name" value="Dihydroxyacetone_Kinase"/>
</dbReference>
<dbReference type="RefSeq" id="WP_131453293.1">
    <property type="nucleotide sequence ID" value="NZ_BMJK01000001.1"/>
</dbReference>
<dbReference type="OrthoDB" id="9806345at2"/>
<dbReference type="EMBL" id="WTYH01000001">
    <property type="protein sequence ID" value="MXO94021.1"/>
    <property type="molecule type" value="Genomic_DNA"/>
</dbReference>
<dbReference type="SUPFAM" id="SSF82549">
    <property type="entry name" value="DAK1/DegV-like"/>
    <property type="match status" value="1"/>
</dbReference>
<keyword evidence="7" id="KW-1185">Reference proteome</keyword>
<dbReference type="GO" id="GO:0047324">
    <property type="term" value="F:phosphoenolpyruvate-glycerone phosphotransferase activity"/>
    <property type="evidence" value="ECO:0007669"/>
    <property type="project" value="UniProtKB-EC"/>
</dbReference>
<dbReference type="Pfam" id="PF02733">
    <property type="entry name" value="Dak1"/>
    <property type="match status" value="1"/>
</dbReference>
<evidence type="ECO:0000256" key="4">
    <source>
        <dbReference type="ARBA" id="ARBA00022840"/>
    </source>
</evidence>
<dbReference type="PANTHER" id="PTHR28629:SF4">
    <property type="entry name" value="TRIOKINASE_FMN CYCLASE"/>
    <property type="match status" value="1"/>
</dbReference>
<dbReference type="GO" id="GO:0004371">
    <property type="term" value="F:glycerone kinase activity"/>
    <property type="evidence" value="ECO:0007669"/>
    <property type="project" value="InterPro"/>
</dbReference>
<dbReference type="Gene3D" id="3.30.1180.20">
    <property type="entry name" value="Dihydroxyacetone kinase, domain 2"/>
    <property type="match status" value="1"/>
</dbReference>
<evidence type="ECO:0000313" key="6">
    <source>
        <dbReference type="EMBL" id="MXO94021.1"/>
    </source>
</evidence>
<dbReference type="GO" id="GO:0005524">
    <property type="term" value="F:ATP binding"/>
    <property type="evidence" value="ECO:0007669"/>
    <property type="project" value="UniProtKB-KW"/>
</dbReference>